<organism evidence="6">
    <name type="scientific">Oikopleura dioica</name>
    <name type="common">Tunicate</name>
    <dbReference type="NCBI Taxonomy" id="34765"/>
    <lineage>
        <taxon>Eukaryota</taxon>
        <taxon>Metazoa</taxon>
        <taxon>Chordata</taxon>
        <taxon>Tunicata</taxon>
        <taxon>Appendicularia</taxon>
        <taxon>Copelata</taxon>
        <taxon>Oikopleuridae</taxon>
        <taxon>Oikopleura</taxon>
    </lineage>
</organism>
<evidence type="ECO:0000256" key="3">
    <source>
        <dbReference type="ARBA" id="ARBA00022833"/>
    </source>
</evidence>
<evidence type="ECO:0000256" key="1">
    <source>
        <dbReference type="ARBA" id="ARBA00022723"/>
    </source>
</evidence>
<dbReference type="AlphaFoldDB" id="E4Y903"/>
<evidence type="ECO:0000259" key="5">
    <source>
        <dbReference type="PROSITE" id="PS50089"/>
    </source>
</evidence>
<reference evidence="6" key="1">
    <citation type="journal article" date="2010" name="Science">
        <title>Plasticity of animal genome architecture unmasked by rapid evolution of a pelagic tunicate.</title>
        <authorList>
            <person name="Denoeud F."/>
            <person name="Henriet S."/>
            <person name="Mungpakdee S."/>
            <person name="Aury J.M."/>
            <person name="Da Silva C."/>
            <person name="Brinkmann H."/>
            <person name="Mikhaleva J."/>
            <person name="Olsen L.C."/>
            <person name="Jubin C."/>
            <person name="Canestro C."/>
            <person name="Bouquet J.M."/>
            <person name="Danks G."/>
            <person name="Poulain J."/>
            <person name="Campsteijn C."/>
            <person name="Adamski M."/>
            <person name="Cross I."/>
            <person name="Yadetie F."/>
            <person name="Muffato M."/>
            <person name="Louis A."/>
            <person name="Butcher S."/>
            <person name="Tsagkogeorga G."/>
            <person name="Konrad A."/>
            <person name="Singh S."/>
            <person name="Jensen M.F."/>
            <person name="Cong E.H."/>
            <person name="Eikeseth-Otteraa H."/>
            <person name="Noel B."/>
            <person name="Anthouard V."/>
            <person name="Porcel B.M."/>
            <person name="Kachouri-Lafond R."/>
            <person name="Nishino A."/>
            <person name="Ugolini M."/>
            <person name="Chourrout P."/>
            <person name="Nishida H."/>
            <person name="Aasland R."/>
            <person name="Huzurbazar S."/>
            <person name="Westhof E."/>
            <person name="Delsuc F."/>
            <person name="Lehrach H."/>
            <person name="Reinhardt R."/>
            <person name="Weissenbach J."/>
            <person name="Roy S.W."/>
            <person name="Artiguenave F."/>
            <person name="Postlethwait J.H."/>
            <person name="Manak J.R."/>
            <person name="Thompson E.M."/>
            <person name="Jaillon O."/>
            <person name="Du Pasquier L."/>
            <person name="Boudinot P."/>
            <person name="Liberles D.A."/>
            <person name="Volff J.N."/>
            <person name="Philippe H."/>
            <person name="Lenhard B."/>
            <person name="Roest Crollius H."/>
            <person name="Wincker P."/>
            <person name="Chourrout D."/>
        </authorList>
    </citation>
    <scope>NUCLEOTIDE SEQUENCE [LARGE SCALE GENOMIC DNA]</scope>
</reference>
<dbReference type="Proteomes" id="UP000011014">
    <property type="component" value="Unassembled WGS sequence"/>
</dbReference>
<dbReference type="PROSITE" id="PS50089">
    <property type="entry name" value="ZF_RING_2"/>
    <property type="match status" value="1"/>
</dbReference>
<dbReference type="Gene3D" id="3.30.40.10">
    <property type="entry name" value="Zinc/RING finger domain, C3HC4 (zinc finger)"/>
    <property type="match status" value="1"/>
</dbReference>
<sequence>MQQSMFDRAVKAEQDLEAELIKENNSDTRAKFEKAVTARKKSQKQIRAYMLRAAHALDNPDQSEENPDACKVCLRQYTRDRREGLLYCGHSSCFKCLTSRPVKLCPVCDKEYTVEQISNYFYV</sequence>
<name>E4Y903_OIKDI</name>
<dbReference type="GO" id="GO:0008270">
    <property type="term" value="F:zinc ion binding"/>
    <property type="evidence" value="ECO:0007669"/>
    <property type="project" value="UniProtKB-KW"/>
</dbReference>
<dbReference type="EMBL" id="FN654331">
    <property type="protein sequence ID" value="CBY32040.1"/>
    <property type="molecule type" value="Genomic_DNA"/>
</dbReference>
<dbReference type="SUPFAM" id="SSF57850">
    <property type="entry name" value="RING/U-box"/>
    <property type="match status" value="1"/>
</dbReference>
<accession>E4Y903</accession>
<evidence type="ECO:0000256" key="2">
    <source>
        <dbReference type="ARBA" id="ARBA00022771"/>
    </source>
</evidence>
<protein>
    <recommendedName>
        <fullName evidence="5">RING-type domain-containing protein</fullName>
    </recommendedName>
</protein>
<keyword evidence="3" id="KW-0862">Zinc</keyword>
<evidence type="ECO:0000313" key="6">
    <source>
        <dbReference type="EMBL" id="CBY32040.1"/>
    </source>
</evidence>
<dbReference type="InterPro" id="IPR001841">
    <property type="entry name" value="Znf_RING"/>
</dbReference>
<proteinExistence type="predicted"/>
<feature type="domain" description="RING-type" evidence="5">
    <location>
        <begin position="70"/>
        <end position="109"/>
    </location>
</feature>
<gene>
    <name evidence="6" type="ORF">GSOID_T00029336001</name>
</gene>
<evidence type="ECO:0000256" key="4">
    <source>
        <dbReference type="PROSITE-ProRule" id="PRU00175"/>
    </source>
</evidence>
<keyword evidence="2 4" id="KW-0863">Zinc-finger</keyword>
<keyword evidence="1" id="KW-0479">Metal-binding</keyword>
<dbReference type="InterPro" id="IPR013083">
    <property type="entry name" value="Znf_RING/FYVE/PHD"/>
</dbReference>